<feature type="region of interest" description="Disordered" evidence="1">
    <location>
        <begin position="526"/>
        <end position="551"/>
    </location>
</feature>
<keyword evidence="2" id="KW-1133">Transmembrane helix</keyword>
<keyword evidence="2" id="KW-0472">Membrane</keyword>
<organism evidence="3 4">
    <name type="scientific">Tilletiopsis washingtonensis</name>
    <dbReference type="NCBI Taxonomy" id="58919"/>
    <lineage>
        <taxon>Eukaryota</taxon>
        <taxon>Fungi</taxon>
        <taxon>Dikarya</taxon>
        <taxon>Basidiomycota</taxon>
        <taxon>Ustilaginomycotina</taxon>
        <taxon>Exobasidiomycetes</taxon>
        <taxon>Entylomatales</taxon>
        <taxon>Entylomatales incertae sedis</taxon>
        <taxon>Tilletiopsis</taxon>
    </lineage>
</organism>
<evidence type="ECO:0000313" key="4">
    <source>
        <dbReference type="Proteomes" id="UP000245946"/>
    </source>
</evidence>
<dbReference type="GeneID" id="37272077"/>
<dbReference type="EMBL" id="KZ819283">
    <property type="protein sequence ID" value="PWO01412.1"/>
    <property type="molecule type" value="Genomic_DNA"/>
</dbReference>
<feature type="transmembrane region" description="Helical" evidence="2">
    <location>
        <begin position="407"/>
        <end position="431"/>
    </location>
</feature>
<protein>
    <submittedName>
        <fullName evidence="3">Uncharacterized protein</fullName>
    </submittedName>
</protein>
<evidence type="ECO:0000313" key="3">
    <source>
        <dbReference type="EMBL" id="PWO01412.1"/>
    </source>
</evidence>
<proteinExistence type="predicted"/>
<keyword evidence="2" id="KW-0812">Transmembrane</keyword>
<feature type="region of interest" description="Disordered" evidence="1">
    <location>
        <begin position="558"/>
        <end position="577"/>
    </location>
</feature>
<feature type="region of interest" description="Disordered" evidence="1">
    <location>
        <begin position="89"/>
        <end position="128"/>
    </location>
</feature>
<reference evidence="3 4" key="1">
    <citation type="journal article" date="2018" name="Mol. Biol. Evol.">
        <title>Broad Genomic Sampling Reveals a Smut Pathogenic Ancestry of the Fungal Clade Ustilaginomycotina.</title>
        <authorList>
            <person name="Kijpornyongpan T."/>
            <person name="Mondo S.J."/>
            <person name="Barry K."/>
            <person name="Sandor L."/>
            <person name="Lee J."/>
            <person name="Lipzen A."/>
            <person name="Pangilinan J."/>
            <person name="LaButti K."/>
            <person name="Hainaut M."/>
            <person name="Henrissat B."/>
            <person name="Grigoriev I.V."/>
            <person name="Spatafora J.W."/>
            <person name="Aime M.C."/>
        </authorList>
    </citation>
    <scope>NUCLEOTIDE SEQUENCE [LARGE SCALE GENOMIC DNA]</scope>
    <source>
        <strain evidence="3 4">MCA 4186</strain>
    </source>
</reference>
<feature type="compositionally biased region" description="Low complexity" evidence="1">
    <location>
        <begin position="98"/>
        <end position="108"/>
    </location>
</feature>
<feature type="compositionally biased region" description="Low complexity" evidence="1">
    <location>
        <begin position="534"/>
        <end position="544"/>
    </location>
</feature>
<dbReference type="STRING" id="58919.A0A316ZIQ4"/>
<dbReference type="Proteomes" id="UP000245946">
    <property type="component" value="Unassembled WGS sequence"/>
</dbReference>
<name>A0A316ZIQ4_9BASI</name>
<accession>A0A316ZIQ4</accession>
<evidence type="ECO:0000256" key="2">
    <source>
        <dbReference type="SAM" id="Phobius"/>
    </source>
</evidence>
<dbReference type="OrthoDB" id="2278929at2759"/>
<feature type="region of interest" description="Disordered" evidence="1">
    <location>
        <begin position="441"/>
        <end position="474"/>
    </location>
</feature>
<dbReference type="AlphaFoldDB" id="A0A316ZIQ4"/>
<feature type="compositionally biased region" description="Basic and acidic residues" evidence="1">
    <location>
        <begin position="558"/>
        <end position="571"/>
    </location>
</feature>
<dbReference type="RefSeq" id="XP_025601690.1">
    <property type="nucleotide sequence ID" value="XM_025744533.1"/>
</dbReference>
<gene>
    <name evidence="3" type="ORF">FA09DRAFT_342175</name>
</gene>
<evidence type="ECO:0000256" key="1">
    <source>
        <dbReference type="SAM" id="MobiDB-lite"/>
    </source>
</evidence>
<keyword evidence="4" id="KW-1185">Reference proteome</keyword>
<sequence length="577" mass="59378">MPAHALMEAGSSNLAAAPAALAARAPAPTAAPLRRHASDVPRVRVRADEFAERAALLAEQQQQAGSAAPQEVVVGPFYGGLAEAQRVRRQLESEPGAARRLAAEARQAGSERSLPDSESPLRPRARAVRAQQLADEDLLGKRLVPDAEWTKRQTAEEQRCFVGNDQLSCFPTADTRVTQGTWSRLIWNSNYPDFTNNGGFVDVYLFHEDSDVVARSWTSLDNATGRLSFQPNDPYWEGRPLADNFNGTSIAWPFYFVITYAGEGLGGSTTRLSTWTAIQTALPTAIAIARSSSSASLSSAAAASSESAASASASAAAAASSAATLTGAAASSLSSSEAAASSSFASSITAALVSSLRSEGLTGTETLQSTATTTFADGRTATITATARANGQPVAPLNTGGGGLPRWAIALIVVFGFLALVAALVGGYFLMAAARRRRRRQTSHAGSDAPMMGGGSSVGASTDGHGFDEGGGMREAGLAAGAGAAGAAAVAGAGSRRSNNEDSHPFTSDEAARMADAFRAALRKPDFAASMAQGSTPPEGDSPSGEGGRALLADELRAEGREVQSVGDRRTPTVSGQ</sequence>